<feature type="region of interest" description="Disordered" evidence="1">
    <location>
        <begin position="1"/>
        <end position="38"/>
    </location>
</feature>
<proteinExistence type="predicted"/>
<sequence length="38" mass="4018">MGSHGKPPPPNPRPQQPSPRDSDGQHPDVSKPGGGKHR</sequence>
<evidence type="ECO:0000256" key="1">
    <source>
        <dbReference type="SAM" id="MobiDB-lite"/>
    </source>
</evidence>
<dbReference type="AlphaFoldDB" id="A0A401W4H7"/>
<reference evidence="2 3" key="1">
    <citation type="submission" date="2018-11" db="EMBL/GenBank/DDBJ databases">
        <title>Whole genome sequence of Streptomyces paromomycinus NBRC 15454(T).</title>
        <authorList>
            <person name="Komaki H."/>
            <person name="Tamura T."/>
        </authorList>
    </citation>
    <scope>NUCLEOTIDE SEQUENCE [LARGE SCALE GENOMIC DNA]</scope>
    <source>
        <strain evidence="2 3">NBRC 15454</strain>
    </source>
</reference>
<evidence type="ECO:0000313" key="3">
    <source>
        <dbReference type="Proteomes" id="UP000286746"/>
    </source>
</evidence>
<name>A0A401W4H7_STREY</name>
<dbReference type="EMBL" id="BHZD01000001">
    <property type="protein sequence ID" value="GCD44238.1"/>
    <property type="molecule type" value="Genomic_DNA"/>
</dbReference>
<organism evidence="2 3">
    <name type="scientific">Streptomyces paromomycinus</name>
    <name type="common">Streptomyces rimosus subsp. paromomycinus</name>
    <dbReference type="NCBI Taxonomy" id="92743"/>
    <lineage>
        <taxon>Bacteria</taxon>
        <taxon>Bacillati</taxon>
        <taxon>Actinomycetota</taxon>
        <taxon>Actinomycetes</taxon>
        <taxon>Kitasatosporales</taxon>
        <taxon>Streptomycetaceae</taxon>
        <taxon>Streptomyces</taxon>
    </lineage>
</organism>
<comment type="caution">
    <text evidence="2">The sequence shown here is derived from an EMBL/GenBank/DDBJ whole genome shotgun (WGS) entry which is preliminary data.</text>
</comment>
<dbReference type="Proteomes" id="UP000286746">
    <property type="component" value="Unassembled WGS sequence"/>
</dbReference>
<feature type="compositionally biased region" description="Pro residues" evidence="1">
    <location>
        <begin position="1"/>
        <end position="17"/>
    </location>
</feature>
<accession>A0A401W4H7</accession>
<feature type="compositionally biased region" description="Basic and acidic residues" evidence="1">
    <location>
        <begin position="20"/>
        <end position="29"/>
    </location>
</feature>
<gene>
    <name evidence="2" type="ORF">GKJPGBOP_03930</name>
</gene>
<evidence type="ECO:0000313" key="2">
    <source>
        <dbReference type="EMBL" id="GCD44238.1"/>
    </source>
</evidence>
<keyword evidence="3" id="KW-1185">Reference proteome</keyword>
<protein>
    <submittedName>
        <fullName evidence="2">Uncharacterized protein</fullName>
    </submittedName>
</protein>